<organism evidence="4 5">
    <name type="scientific">Blautia pseudococcoides</name>
    <dbReference type="NCBI Taxonomy" id="1796616"/>
    <lineage>
        <taxon>Bacteria</taxon>
        <taxon>Bacillati</taxon>
        <taxon>Bacillota</taxon>
        <taxon>Clostridia</taxon>
        <taxon>Lachnospirales</taxon>
        <taxon>Lachnospiraceae</taxon>
        <taxon>Blautia</taxon>
    </lineage>
</organism>
<dbReference type="OrthoDB" id="9808476at2"/>
<evidence type="ECO:0000256" key="2">
    <source>
        <dbReference type="PROSITE-ProRule" id="PRU00335"/>
    </source>
</evidence>
<proteinExistence type="predicted"/>
<dbReference type="STRING" id="1796616.A4V09_17945"/>
<dbReference type="Proteomes" id="UP000092574">
    <property type="component" value="Chromosome"/>
</dbReference>
<keyword evidence="5" id="KW-1185">Reference proteome</keyword>
<reference evidence="4" key="1">
    <citation type="submission" date="2017-04" db="EMBL/GenBank/DDBJ databases">
        <title>Complete Genome Sequences of Twelve Strains of a Stable Defined Moderately Diverse Mouse Microbiota 2 (sDMDMm2).</title>
        <authorList>
            <person name="Uchimura Y."/>
            <person name="Wyss M."/>
            <person name="Brugiroux S."/>
            <person name="Limenitakis J.P."/>
            <person name="Stecher B."/>
            <person name="McCoy K.D."/>
            <person name="Macpherson A.J."/>
        </authorList>
    </citation>
    <scope>NUCLEOTIDE SEQUENCE</scope>
    <source>
        <strain evidence="4">YL58</strain>
    </source>
</reference>
<dbReference type="InterPro" id="IPR050624">
    <property type="entry name" value="HTH-type_Tx_Regulator"/>
</dbReference>
<evidence type="ECO:0000313" key="5">
    <source>
        <dbReference type="Proteomes" id="UP000092574"/>
    </source>
</evidence>
<keyword evidence="1 2" id="KW-0238">DNA-binding</keyword>
<dbReference type="PANTHER" id="PTHR43479">
    <property type="entry name" value="ACREF/ENVCD OPERON REPRESSOR-RELATED"/>
    <property type="match status" value="1"/>
</dbReference>
<dbReference type="InterPro" id="IPR009057">
    <property type="entry name" value="Homeodomain-like_sf"/>
</dbReference>
<dbReference type="AlphaFoldDB" id="A0A1C7ICP9"/>
<dbReference type="GO" id="GO:0003677">
    <property type="term" value="F:DNA binding"/>
    <property type="evidence" value="ECO:0007669"/>
    <property type="project" value="UniProtKB-UniRule"/>
</dbReference>
<name>A0A1C7ICP9_9FIRM</name>
<evidence type="ECO:0000259" key="3">
    <source>
        <dbReference type="PROSITE" id="PS50977"/>
    </source>
</evidence>
<dbReference type="PROSITE" id="PS50977">
    <property type="entry name" value="HTH_TETR_2"/>
    <property type="match status" value="1"/>
</dbReference>
<feature type="DNA-binding region" description="H-T-H motif" evidence="2">
    <location>
        <begin position="24"/>
        <end position="43"/>
    </location>
</feature>
<evidence type="ECO:0000256" key="1">
    <source>
        <dbReference type="ARBA" id="ARBA00023125"/>
    </source>
</evidence>
<feature type="domain" description="HTH tetR-type" evidence="3">
    <location>
        <begin position="1"/>
        <end position="61"/>
    </location>
</feature>
<dbReference type="Gene3D" id="1.10.357.10">
    <property type="entry name" value="Tetracycline Repressor, domain 2"/>
    <property type="match status" value="1"/>
</dbReference>
<dbReference type="EMBL" id="CP015405">
    <property type="protein sequence ID" value="ANU77460.1"/>
    <property type="molecule type" value="Genomic_DNA"/>
</dbReference>
<dbReference type="PANTHER" id="PTHR43479:SF11">
    <property type="entry name" value="ACREF_ENVCD OPERON REPRESSOR-RELATED"/>
    <property type="match status" value="1"/>
</dbReference>
<dbReference type="InterPro" id="IPR001647">
    <property type="entry name" value="HTH_TetR"/>
</dbReference>
<evidence type="ECO:0000313" key="4">
    <source>
        <dbReference type="EMBL" id="ANU77460.1"/>
    </source>
</evidence>
<sequence length="204" mass="23567">MSTKEQIVEEALTLFSSRGYQGTSVKNIAEAVGIKDSSLYKHFKSKKEIFETIVEEMARRMEAMSHTFGLPDDTSMEEAALAYGGITENELVVLSKKVFLFYLQDPFAGRFRRMLTIEQYRDKEIAAVYRKIYMEDSIRYQTVLFGDMIRQGIFSGTDARAMAVNFYAPIFFLLNKYDGGDSNVEDGLEELERQVREFVRIYQK</sequence>
<dbReference type="Pfam" id="PF00440">
    <property type="entry name" value="TetR_N"/>
    <property type="match status" value="1"/>
</dbReference>
<dbReference type="SUPFAM" id="SSF46689">
    <property type="entry name" value="Homeodomain-like"/>
    <property type="match status" value="1"/>
</dbReference>
<gene>
    <name evidence="4" type="ORF">A4V09_17945</name>
</gene>
<dbReference type="PRINTS" id="PR00455">
    <property type="entry name" value="HTHTETR"/>
</dbReference>
<protein>
    <submittedName>
        <fullName evidence="4">TetR family transcriptional regulator</fullName>
    </submittedName>
</protein>
<dbReference type="KEGG" id="byl:A4V09_17945"/>
<accession>A0A1C7ICP9</accession>
<dbReference type="RefSeq" id="WP_065543585.1">
    <property type="nucleotide sequence ID" value="NZ_CP015405.2"/>
</dbReference>